<gene>
    <name evidence="2" type="ORF">SAMN06265222_11673</name>
</gene>
<proteinExistence type="predicted"/>
<protein>
    <submittedName>
        <fullName evidence="2">Uncharacterized conserved protein, contains GH25 family domain</fullName>
    </submittedName>
</protein>
<feature type="signal peptide" evidence="1">
    <location>
        <begin position="1"/>
        <end position="21"/>
    </location>
</feature>
<dbReference type="RefSeq" id="WP_283434721.1">
    <property type="nucleotide sequence ID" value="NZ_FXUG01000016.1"/>
</dbReference>
<name>A0ABY1QKE5_9BACT</name>
<sequence length="268" mass="29812">MLRHTLLSTLILFAALSTANAHDLWLQTNTPVIRTGEVVHVDLRLGNHGNHHRDFKLAGRINLDWVSAELRGPDGSRSDIKNVMVPTASAEKEGYWTSAIEVTKPGTYCVIQQLDRVMNHGKAVRGVRTAKAYFEVADALDVASLAQHHHQQPAGLPFELVLHTCPFTDTVVGQPIKVQVLHNGEPISDVVVSFIPEGTEPAGEFDPQYDFRSDKNGMVTFTPQAANRYLIVAHHTAEDEKTDQYEFTSYASTLTLHVPNKRPYVSQR</sequence>
<keyword evidence="3" id="KW-1185">Reference proteome</keyword>
<evidence type="ECO:0000256" key="1">
    <source>
        <dbReference type="SAM" id="SignalP"/>
    </source>
</evidence>
<reference evidence="2 3" key="1">
    <citation type="submission" date="2017-05" db="EMBL/GenBank/DDBJ databases">
        <authorList>
            <person name="Varghese N."/>
            <person name="Submissions S."/>
        </authorList>
    </citation>
    <scope>NUCLEOTIDE SEQUENCE [LARGE SCALE GENOMIC DNA]</scope>
    <source>
        <strain evidence="2 3">DSM 25457</strain>
    </source>
</reference>
<dbReference type="Pfam" id="PF10670">
    <property type="entry name" value="DUF4198"/>
    <property type="match status" value="1"/>
</dbReference>
<keyword evidence="1" id="KW-0732">Signal</keyword>
<organism evidence="2 3">
    <name type="scientific">Neorhodopirellula lusitana</name>
    <dbReference type="NCBI Taxonomy" id="445327"/>
    <lineage>
        <taxon>Bacteria</taxon>
        <taxon>Pseudomonadati</taxon>
        <taxon>Planctomycetota</taxon>
        <taxon>Planctomycetia</taxon>
        <taxon>Pirellulales</taxon>
        <taxon>Pirellulaceae</taxon>
        <taxon>Neorhodopirellula</taxon>
    </lineage>
</organism>
<dbReference type="InterPro" id="IPR019613">
    <property type="entry name" value="DUF4198"/>
</dbReference>
<feature type="chain" id="PRO_5046524535" evidence="1">
    <location>
        <begin position="22"/>
        <end position="268"/>
    </location>
</feature>
<accession>A0ABY1QKE5</accession>
<comment type="caution">
    <text evidence="2">The sequence shown here is derived from an EMBL/GenBank/DDBJ whole genome shotgun (WGS) entry which is preliminary data.</text>
</comment>
<evidence type="ECO:0000313" key="2">
    <source>
        <dbReference type="EMBL" id="SMP73271.1"/>
    </source>
</evidence>
<dbReference type="Proteomes" id="UP001158067">
    <property type="component" value="Unassembled WGS sequence"/>
</dbReference>
<evidence type="ECO:0000313" key="3">
    <source>
        <dbReference type="Proteomes" id="UP001158067"/>
    </source>
</evidence>
<dbReference type="EMBL" id="FXUG01000016">
    <property type="protein sequence ID" value="SMP73271.1"/>
    <property type="molecule type" value="Genomic_DNA"/>
</dbReference>